<dbReference type="PATRIC" id="fig|862908.3.peg.2204"/>
<dbReference type="Pfam" id="PF04073">
    <property type="entry name" value="tRNA_edit"/>
    <property type="match status" value="1"/>
</dbReference>
<dbReference type="EMBL" id="FQ312005">
    <property type="protein sequence ID" value="CBW27116.1"/>
    <property type="molecule type" value="Genomic_DNA"/>
</dbReference>
<feature type="domain" description="YbaK/aminoacyl-tRNA synthetase-associated" evidence="1">
    <location>
        <begin position="26"/>
        <end position="144"/>
    </location>
</feature>
<evidence type="ECO:0000313" key="2">
    <source>
        <dbReference type="EMBL" id="CBW27116.1"/>
    </source>
</evidence>
<keyword evidence="3" id="KW-1185">Reference proteome</keyword>
<evidence type="ECO:0000313" key="3">
    <source>
        <dbReference type="Proteomes" id="UP000008963"/>
    </source>
</evidence>
<evidence type="ECO:0000259" key="1">
    <source>
        <dbReference type="Pfam" id="PF04073"/>
    </source>
</evidence>
<protein>
    <recommendedName>
        <fullName evidence="1">YbaK/aminoacyl-tRNA synthetase-associated domain-containing protein</fullName>
    </recommendedName>
</protein>
<dbReference type="PANTHER" id="PTHR30411:SF9">
    <property type="entry name" value="MULTIFUNCTIONAL SER_THR-TRNA DEACYLASE PROXP-Y"/>
    <property type="match status" value="1"/>
</dbReference>
<name>E1X4E4_HALMS</name>
<reference evidence="3" key="1">
    <citation type="journal article" date="2013" name="ISME J.">
        <title>A small predatory core genome in the divergent marine Bacteriovorax marinus SJ and the terrestrial Bdellovibrio bacteriovorus.</title>
        <authorList>
            <person name="Crossman L.C."/>
            <person name="Chen H."/>
            <person name="Cerdeno-Tarraga A.M."/>
            <person name="Brooks K."/>
            <person name="Quail M.A."/>
            <person name="Pineiro S.A."/>
            <person name="Hobley L."/>
            <person name="Sockett R.E."/>
            <person name="Bentley S.D."/>
            <person name="Parkhill J."/>
            <person name="Williams H.N."/>
            <person name="Stine O.C."/>
        </authorList>
    </citation>
    <scope>NUCLEOTIDE SEQUENCE [LARGE SCALE GENOMIC DNA]</scope>
    <source>
        <strain evidence="3">ATCC BAA-682 / DSM 15412 / SJ</strain>
    </source>
</reference>
<dbReference type="InterPro" id="IPR007214">
    <property type="entry name" value="YbaK/aa-tRNA-synth-assoc-dom"/>
</dbReference>
<dbReference type="AlphaFoldDB" id="E1X4E4"/>
<dbReference type="PANTHER" id="PTHR30411">
    <property type="entry name" value="CYTOPLASMIC PROTEIN"/>
    <property type="match status" value="1"/>
</dbReference>
<gene>
    <name evidence="2" type="ordered locus">BMS_2317</name>
</gene>
<dbReference type="RefSeq" id="WP_014244893.1">
    <property type="nucleotide sequence ID" value="NC_016620.1"/>
</dbReference>
<dbReference type="Proteomes" id="UP000008963">
    <property type="component" value="Chromosome"/>
</dbReference>
<dbReference type="SUPFAM" id="SSF55826">
    <property type="entry name" value="YbaK/ProRS associated domain"/>
    <property type="match status" value="1"/>
</dbReference>
<dbReference type="Gene3D" id="3.90.960.10">
    <property type="entry name" value="YbaK/aminoacyl-tRNA synthetase-associated domain"/>
    <property type="match status" value="1"/>
</dbReference>
<organism evidence="2 3">
    <name type="scientific">Halobacteriovorax marinus (strain ATCC BAA-682 / DSM 15412 / SJ)</name>
    <name type="common">Bacteriovorax marinus</name>
    <dbReference type="NCBI Taxonomy" id="862908"/>
    <lineage>
        <taxon>Bacteria</taxon>
        <taxon>Pseudomonadati</taxon>
        <taxon>Bdellovibrionota</taxon>
        <taxon>Bacteriovoracia</taxon>
        <taxon>Bacteriovoracales</taxon>
        <taxon>Halobacteriovoraceae</taxon>
        <taxon>Halobacteriovorax</taxon>
    </lineage>
</organism>
<dbReference type="InterPro" id="IPR036754">
    <property type="entry name" value="YbaK/aa-tRNA-synt-asso_dom_sf"/>
</dbReference>
<dbReference type="eggNOG" id="COG2606">
    <property type="taxonomic scope" value="Bacteria"/>
</dbReference>
<accession>E1X4E4</accession>
<dbReference type="OrthoDB" id="9786549at2"/>
<sequence>MDKTQQIRNFLEENSVTYREVDHDIAPTCELSAKYRGESMDIGGKTLLFKDKVGFKLFVISASLQVDSNKVRKILGSQRLRFASEKELMDLCGVVKGALPPFGRPLQDFDLYIDESIFRNERIAFNAGILTKSFIMNMNDYKKLVEPTICHFSKEEK</sequence>
<dbReference type="GO" id="GO:0002161">
    <property type="term" value="F:aminoacyl-tRNA deacylase activity"/>
    <property type="evidence" value="ECO:0007669"/>
    <property type="project" value="InterPro"/>
</dbReference>
<dbReference type="STRING" id="862908.BMS_2317"/>
<proteinExistence type="predicted"/>
<dbReference type="HOGENOM" id="CLU_094875_2_2_7"/>
<dbReference type="KEGG" id="bmx:BMS_2317"/>